<name>A0A0C1RJ72_9CYAN</name>
<dbReference type="Pfam" id="PF13614">
    <property type="entry name" value="AAA_31"/>
    <property type="match status" value="1"/>
</dbReference>
<dbReference type="GO" id="GO:0042802">
    <property type="term" value="F:identical protein binding"/>
    <property type="evidence" value="ECO:0007669"/>
    <property type="project" value="UniProtKB-ARBA"/>
</dbReference>
<dbReference type="OrthoDB" id="9758283at2"/>
<evidence type="ECO:0000256" key="3">
    <source>
        <dbReference type="ARBA" id="ARBA00022679"/>
    </source>
</evidence>
<comment type="similarity">
    <text evidence="1">Belongs to the CpsD/CapB family.</text>
</comment>
<keyword evidence="15" id="KW-1185">Reference proteome</keyword>
<sequence>METQVTVVNLDKYWQVLKHRGFPALGILVSVFLISVFALSLKKSSYEAEGKLSLQNNTISSLTGVGTDIGKLEPLTGDRSNLLHTEAEIISSVPVVQKTINLLNLKDSEDNPLKSKDFINRLAIKEIKGSDVLQITYKDTNPKTSADVVNTLMQVYLDQNIFFHRMEVASARKFIERHLPKAELVVQRAEAELRKFKENNQIVALSEEATSAVARMADLQKQIGDSQSRIADLTAQSQAIRNQLKVNSQQAVIETSVSQSPGVQDVLKEIQRLETELAAKRSTLQDIHPTIIHLKSNLAAFREILNSRVQNVAGTPQPQLNHNLQLGELQQTLTARLIELDSTRLGLTNQVLALTNLQSNYRKRLEVLPRLEQQQRELERQLQAAQSTYSLLLQKLQEIRIAENQNIGNARIISAAQVPEDPTSSPMLLYLSAGLIANLAALASLYILEAQDKSIKTVGEVQELLGETLLGIIPSFDKLKTLNYSDRHSESSLYQLVVKNTPRSAVSEAYRMLRANLRFISADKEVRVIVVTSAVPREGKSTVAANLATAMAQMESKVLLIDADLHRPVQHQIWELCNTEGLSNTIVGQVDSGTAIKRVWDNLDVLTAGVVPPSPASLLDSKRMARLIESFAATYDFVIVDAPALNVAADAAILGHMADGVLFVVRPGVVDSASTIFAKELLEKSGQKVLGYAVNGVSSNNKRYNYYYTEGYTSDTPVTSNRGILGSMNLRI</sequence>
<keyword evidence="7" id="KW-0829">Tyrosine-protein kinase</keyword>
<evidence type="ECO:0000259" key="11">
    <source>
        <dbReference type="Pfam" id="PF13614"/>
    </source>
</evidence>
<evidence type="ECO:0000256" key="1">
    <source>
        <dbReference type="ARBA" id="ARBA00007316"/>
    </source>
</evidence>
<keyword evidence="10" id="KW-0812">Transmembrane</keyword>
<comment type="catalytic activity">
    <reaction evidence="8">
        <text>L-tyrosyl-[protein] + ATP = O-phospho-L-tyrosyl-[protein] + ADP + H(+)</text>
        <dbReference type="Rhea" id="RHEA:10596"/>
        <dbReference type="Rhea" id="RHEA-COMP:10136"/>
        <dbReference type="Rhea" id="RHEA-COMP:20101"/>
        <dbReference type="ChEBI" id="CHEBI:15378"/>
        <dbReference type="ChEBI" id="CHEBI:30616"/>
        <dbReference type="ChEBI" id="CHEBI:46858"/>
        <dbReference type="ChEBI" id="CHEBI:61978"/>
        <dbReference type="ChEBI" id="CHEBI:456216"/>
        <dbReference type="EC" id="2.7.10.2"/>
    </reaction>
</comment>
<reference evidence="13" key="2">
    <citation type="submission" date="2019-11" db="EMBL/GenBank/DDBJ databases">
        <title>Improved Assembly of Tolypothrix boutellei genome.</title>
        <authorList>
            <person name="Sarangi A.N."/>
            <person name="Mukherjee M."/>
            <person name="Ghosh S."/>
            <person name="Singh D."/>
            <person name="Das A."/>
            <person name="Kant S."/>
            <person name="Prusty A."/>
            <person name="Tripathy S."/>
        </authorList>
    </citation>
    <scope>NUCLEOTIDE SEQUENCE</scope>
    <source>
        <strain evidence="13">VB521301</strain>
    </source>
</reference>
<dbReference type="STRING" id="1479485.DA73_0210610"/>
<dbReference type="Proteomes" id="UP000029738">
    <property type="component" value="Unassembled WGS sequence"/>
</dbReference>
<evidence type="ECO:0000313" key="15">
    <source>
        <dbReference type="Proteomes" id="UP000029738"/>
    </source>
</evidence>
<dbReference type="NCBIfam" id="TIGR01007">
    <property type="entry name" value="eps_fam"/>
    <property type="match status" value="1"/>
</dbReference>
<evidence type="ECO:0000256" key="8">
    <source>
        <dbReference type="ARBA" id="ARBA00051245"/>
    </source>
</evidence>
<dbReference type="InterPro" id="IPR032807">
    <property type="entry name" value="GNVR"/>
</dbReference>
<evidence type="ECO:0000256" key="7">
    <source>
        <dbReference type="ARBA" id="ARBA00023137"/>
    </source>
</evidence>
<keyword evidence="3 13" id="KW-0808">Transferase</keyword>
<dbReference type="RefSeq" id="WP_038086450.1">
    <property type="nucleotide sequence ID" value="NZ_JHEG04000001.1"/>
</dbReference>
<feature type="domain" description="AAA" evidence="11">
    <location>
        <begin position="538"/>
        <end position="665"/>
    </location>
</feature>
<dbReference type="EC" id="2.7.10.2" evidence="2"/>
<dbReference type="InterPro" id="IPR005702">
    <property type="entry name" value="Wzc-like_C"/>
</dbReference>
<dbReference type="EMBL" id="JHEG04000001">
    <property type="protein sequence ID" value="KAF3890642.1"/>
    <property type="molecule type" value="Genomic_DNA"/>
</dbReference>
<dbReference type="Pfam" id="PF13807">
    <property type="entry name" value="GNVR"/>
    <property type="match status" value="1"/>
</dbReference>
<evidence type="ECO:0000256" key="9">
    <source>
        <dbReference type="SAM" id="Coils"/>
    </source>
</evidence>
<keyword evidence="6" id="KW-0067">ATP-binding</keyword>
<evidence type="ECO:0000256" key="2">
    <source>
        <dbReference type="ARBA" id="ARBA00011903"/>
    </source>
</evidence>
<dbReference type="GO" id="GO:0005886">
    <property type="term" value="C:plasma membrane"/>
    <property type="evidence" value="ECO:0007669"/>
    <property type="project" value="UniProtKB-ARBA"/>
</dbReference>
<proteinExistence type="inferred from homology"/>
<evidence type="ECO:0000256" key="10">
    <source>
        <dbReference type="SAM" id="Phobius"/>
    </source>
</evidence>
<gene>
    <name evidence="14" type="ORF">DA73_0210610</name>
    <name evidence="13" type="ORF">DA73_0400038245</name>
</gene>
<keyword evidence="4" id="KW-0547">Nucleotide-binding</keyword>
<feature type="domain" description="Tyrosine-protein kinase G-rich" evidence="12">
    <location>
        <begin position="372"/>
        <end position="439"/>
    </location>
</feature>
<dbReference type="PANTHER" id="PTHR32309:SF13">
    <property type="entry name" value="FERRIC ENTEROBACTIN TRANSPORT PROTEIN FEPE"/>
    <property type="match status" value="1"/>
</dbReference>
<dbReference type="FunFam" id="3.40.50.300:FF:000527">
    <property type="entry name" value="Tyrosine-protein kinase etk"/>
    <property type="match status" value="1"/>
</dbReference>
<evidence type="ECO:0000256" key="5">
    <source>
        <dbReference type="ARBA" id="ARBA00022777"/>
    </source>
</evidence>
<dbReference type="Gene3D" id="1.10.287.1490">
    <property type="match status" value="1"/>
</dbReference>
<accession>A0A0C1RJ72</accession>
<dbReference type="EMBL" id="JHEG02000037">
    <property type="protein sequence ID" value="KIE12050.1"/>
    <property type="molecule type" value="Genomic_DNA"/>
</dbReference>
<dbReference type="Gene3D" id="3.40.50.300">
    <property type="entry name" value="P-loop containing nucleotide triphosphate hydrolases"/>
    <property type="match status" value="1"/>
</dbReference>
<keyword evidence="10" id="KW-0472">Membrane</keyword>
<dbReference type="InterPro" id="IPR050445">
    <property type="entry name" value="Bact_polysacc_biosynth/exp"/>
</dbReference>
<feature type="transmembrane region" description="Helical" evidence="10">
    <location>
        <begin position="21"/>
        <end position="41"/>
    </location>
</feature>
<reference evidence="14" key="1">
    <citation type="journal article" date="2015" name="Genome Announc.">
        <title>Draft Genome Sequence of Tolypothrix boutellei Strain VB521301.</title>
        <authorList>
            <person name="Chandrababunaidu M.M."/>
            <person name="Singh D."/>
            <person name="Sen D."/>
            <person name="Bhan S."/>
            <person name="Das S."/>
            <person name="Gupta A."/>
            <person name="Adhikary S.P."/>
            <person name="Tripathy S."/>
        </authorList>
    </citation>
    <scope>NUCLEOTIDE SEQUENCE</scope>
    <source>
        <strain evidence="14">VB521301</strain>
    </source>
</reference>
<evidence type="ECO:0000256" key="4">
    <source>
        <dbReference type="ARBA" id="ARBA00022741"/>
    </source>
</evidence>
<feature type="coiled-coil region" evidence="9">
    <location>
        <begin position="368"/>
        <end position="395"/>
    </location>
</feature>
<dbReference type="GO" id="GO:0005524">
    <property type="term" value="F:ATP binding"/>
    <property type="evidence" value="ECO:0007669"/>
    <property type="project" value="UniProtKB-KW"/>
</dbReference>
<evidence type="ECO:0000313" key="13">
    <source>
        <dbReference type="EMBL" id="KAF3890642.1"/>
    </source>
</evidence>
<dbReference type="InterPro" id="IPR025669">
    <property type="entry name" value="AAA_dom"/>
</dbReference>
<comment type="caution">
    <text evidence="14">The sequence shown here is derived from an EMBL/GenBank/DDBJ whole genome shotgun (WGS) entry which is preliminary data.</text>
</comment>
<keyword evidence="9" id="KW-0175">Coiled coil</keyword>
<protein>
    <recommendedName>
        <fullName evidence="2">non-specific protein-tyrosine kinase</fullName>
        <ecNumber evidence="2">2.7.10.2</ecNumber>
    </recommendedName>
</protein>
<dbReference type="GO" id="GO:0004715">
    <property type="term" value="F:non-membrane spanning protein tyrosine kinase activity"/>
    <property type="evidence" value="ECO:0007669"/>
    <property type="project" value="UniProtKB-EC"/>
</dbReference>
<evidence type="ECO:0000259" key="12">
    <source>
        <dbReference type="Pfam" id="PF13807"/>
    </source>
</evidence>
<dbReference type="CDD" id="cd05387">
    <property type="entry name" value="BY-kinase"/>
    <property type="match status" value="1"/>
</dbReference>
<dbReference type="AlphaFoldDB" id="A0A0C1RJ72"/>
<dbReference type="InterPro" id="IPR027417">
    <property type="entry name" value="P-loop_NTPase"/>
</dbReference>
<keyword evidence="10" id="KW-1133">Transmembrane helix</keyword>
<dbReference type="SUPFAM" id="SSF52540">
    <property type="entry name" value="P-loop containing nucleoside triphosphate hydrolases"/>
    <property type="match status" value="1"/>
</dbReference>
<evidence type="ECO:0000313" key="14">
    <source>
        <dbReference type="EMBL" id="KIE12050.1"/>
    </source>
</evidence>
<feature type="coiled-coil region" evidence="9">
    <location>
        <begin position="179"/>
        <end position="236"/>
    </location>
</feature>
<evidence type="ECO:0000256" key="6">
    <source>
        <dbReference type="ARBA" id="ARBA00022840"/>
    </source>
</evidence>
<keyword evidence="5" id="KW-0418">Kinase</keyword>
<organism evidence="14">
    <name type="scientific">Tolypothrix bouteillei VB521301</name>
    <dbReference type="NCBI Taxonomy" id="1479485"/>
    <lineage>
        <taxon>Bacteria</taxon>
        <taxon>Bacillati</taxon>
        <taxon>Cyanobacteriota</taxon>
        <taxon>Cyanophyceae</taxon>
        <taxon>Nostocales</taxon>
        <taxon>Tolypothrichaceae</taxon>
        <taxon>Tolypothrix</taxon>
    </lineage>
</organism>
<dbReference type="PANTHER" id="PTHR32309">
    <property type="entry name" value="TYROSINE-PROTEIN KINASE"/>
    <property type="match status" value="1"/>
</dbReference>